<protein>
    <recommendedName>
        <fullName evidence="8">Rhodopsin domain-containing protein</fullName>
    </recommendedName>
</protein>
<dbReference type="PANTHER" id="PTHR33048:SF2">
    <property type="entry name" value="SRPK"/>
    <property type="match status" value="1"/>
</dbReference>
<evidence type="ECO:0000256" key="6">
    <source>
        <dbReference type="SAM" id="MobiDB-lite"/>
    </source>
</evidence>
<evidence type="ECO:0000256" key="4">
    <source>
        <dbReference type="ARBA" id="ARBA00023136"/>
    </source>
</evidence>
<dbReference type="AlphaFoldDB" id="A0A8J5PQQ8"/>
<organism evidence="9 10">
    <name type="scientific">Fusarium oxysporum f. sp. raphani</name>
    <dbReference type="NCBI Taxonomy" id="96318"/>
    <lineage>
        <taxon>Eukaryota</taxon>
        <taxon>Fungi</taxon>
        <taxon>Dikarya</taxon>
        <taxon>Ascomycota</taxon>
        <taxon>Pezizomycotina</taxon>
        <taxon>Sordariomycetes</taxon>
        <taxon>Hypocreomycetidae</taxon>
        <taxon>Hypocreales</taxon>
        <taxon>Nectriaceae</taxon>
        <taxon>Fusarium</taxon>
        <taxon>Fusarium oxysporum species complex</taxon>
    </lineage>
</organism>
<dbReference type="InterPro" id="IPR052337">
    <property type="entry name" value="SAT4-like"/>
</dbReference>
<keyword evidence="2 7" id="KW-0812">Transmembrane</keyword>
<dbReference type="InterPro" id="IPR049326">
    <property type="entry name" value="Rhodopsin_dom_fungi"/>
</dbReference>
<comment type="similarity">
    <text evidence="5">Belongs to the SAT4 family.</text>
</comment>
<evidence type="ECO:0000313" key="9">
    <source>
        <dbReference type="EMBL" id="KAG7425695.1"/>
    </source>
</evidence>
<dbReference type="Pfam" id="PF20684">
    <property type="entry name" value="Fung_rhodopsin"/>
    <property type="match status" value="1"/>
</dbReference>
<dbReference type="EMBL" id="JAELUR010000011">
    <property type="protein sequence ID" value="KAG7425695.1"/>
    <property type="molecule type" value="Genomic_DNA"/>
</dbReference>
<evidence type="ECO:0000259" key="8">
    <source>
        <dbReference type="Pfam" id="PF20684"/>
    </source>
</evidence>
<gene>
    <name evidence="9" type="ORF">Forpi1262_v013218</name>
</gene>
<comment type="subcellular location">
    <subcellularLocation>
        <location evidence="1">Membrane</location>
        <topology evidence="1">Multi-pass membrane protein</topology>
    </subcellularLocation>
</comment>
<keyword evidence="3 7" id="KW-1133">Transmembrane helix</keyword>
<feature type="transmembrane region" description="Helical" evidence="7">
    <location>
        <begin position="137"/>
        <end position="157"/>
    </location>
</feature>
<evidence type="ECO:0000256" key="5">
    <source>
        <dbReference type="ARBA" id="ARBA00038359"/>
    </source>
</evidence>
<feature type="transmembrane region" description="Helical" evidence="7">
    <location>
        <begin position="218"/>
        <end position="242"/>
    </location>
</feature>
<proteinExistence type="inferred from homology"/>
<dbReference type="PANTHER" id="PTHR33048">
    <property type="entry name" value="PTH11-LIKE INTEGRAL MEMBRANE PROTEIN (AFU_ORTHOLOGUE AFUA_5G11245)"/>
    <property type="match status" value="1"/>
</dbReference>
<feature type="domain" description="Rhodopsin" evidence="8">
    <location>
        <begin position="19"/>
        <end position="276"/>
    </location>
</feature>
<reference evidence="9" key="1">
    <citation type="submission" date="2021-04" db="EMBL/GenBank/DDBJ databases">
        <title>First draft genome resource for Brassicaceae pathogens Fusarium oxysporum f. sp. raphani and Fusarium oxysporum f. sp. rapae.</title>
        <authorList>
            <person name="Asai S."/>
        </authorList>
    </citation>
    <scope>NUCLEOTIDE SEQUENCE</scope>
    <source>
        <strain evidence="9">Tf1262</strain>
    </source>
</reference>
<accession>A0A8J5PQQ8</accession>
<feature type="region of interest" description="Disordered" evidence="6">
    <location>
        <begin position="346"/>
        <end position="365"/>
    </location>
</feature>
<evidence type="ECO:0000256" key="1">
    <source>
        <dbReference type="ARBA" id="ARBA00004141"/>
    </source>
</evidence>
<evidence type="ECO:0000256" key="3">
    <source>
        <dbReference type="ARBA" id="ARBA00022989"/>
    </source>
</evidence>
<dbReference type="Proteomes" id="UP000693942">
    <property type="component" value="Unassembled WGS sequence"/>
</dbReference>
<sequence>MADPEAWTLLALGLWFIGMRMWVRWTQVGFSGWQLDDYLMPVTGISSTQVVFTLETAAAYLVGARFGGLTNSYMTDEQRAALSPDSKEYSDRVWGSKIQVIGWSFYVFILWSLKVCLAVFYSRLTSGLAHLTMRVRIAYVLLGVTYVAVALSILLGCQPMERYWQIYPDPGNLCQPTISRLYVLVVVIPNVITDLYLLSIPLPLLWTVNISLYRKLTLMVLFSGAIFVIMAAIIRAVVILSAGPEGAISGSQWACRETFVSVIVTNLPVVQPLVRKCADRVGLSALFSRSTRAAHSYSLRSREVRGDCELRRKTHTNLHSVPQGAAWDSDEHILGMMDQVAQELSTQTDVVAQREPGASGEESSD</sequence>
<name>A0A8J5PQQ8_FUSOX</name>
<feature type="transmembrane region" description="Helical" evidence="7">
    <location>
        <begin position="6"/>
        <end position="23"/>
    </location>
</feature>
<evidence type="ECO:0000313" key="10">
    <source>
        <dbReference type="Proteomes" id="UP000693942"/>
    </source>
</evidence>
<feature type="transmembrane region" description="Helical" evidence="7">
    <location>
        <begin position="100"/>
        <end position="122"/>
    </location>
</feature>
<evidence type="ECO:0000256" key="2">
    <source>
        <dbReference type="ARBA" id="ARBA00022692"/>
    </source>
</evidence>
<keyword evidence="4 7" id="KW-0472">Membrane</keyword>
<feature type="transmembrane region" description="Helical" evidence="7">
    <location>
        <begin position="178"/>
        <end position="198"/>
    </location>
</feature>
<evidence type="ECO:0000256" key="7">
    <source>
        <dbReference type="SAM" id="Phobius"/>
    </source>
</evidence>
<comment type="caution">
    <text evidence="9">The sequence shown here is derived from an EMBL/GenBank/DDBJ whole genome shotgun (WGS) entry which is preliminary data.</text>
</comment>
<dbReference type="GO" id="GO:0016020">
    <property type="term" value="C:membrane"/>
    <property type="evidence" value="ECO:0007669"/>
    <property type="project" value="UniProtKB-SubCell"/>
</dbReference>